<dbReference type="AlphaFoldDB" id="A0A1Y1JIJ4"/>
<evidence type="ECO:0000313" key="5">
    <source>
        <dbReference type="EMBL" id="GAW80622.1"/>
    </source>
</evidence>
<gene>
    <name evidence="5" type="ORF">PGO_081880</name>
</gene>
<dbReference type="EMBL" id="BDQF01000009">
    <property type="protein sequence ID" value="GAW80622.1"/>
    <property type="molecule type" value="Genomic_DNA"/>
</dbReference>
<dbReference type="NCBIfam" id="TIGR01492">
    <property type="entry name" value="CPW_WPC"/>
    <property type="match status" value="5"/>
</dbReference>
<evidence type="ECO:0000256" key="1">
    <source>
        <dbReference type="SAM" id="Coils"/>
    </source>
</evidence>
<organism evidence="5 6">
    <name type="scientific">Plasmodium gonderi</name>
    <dbReference type="NCBI Taxonomy" id="77519"/>
    <lineage>
        <taxon>Eukaryota</taxon>
        <taxon>Sar</taxon>
        <taxon>Alveolata</taxon>
        <taxon>Apicomplexa</taxon>
        <taxon>Aconoidasida</taxon>
        <taxon>Haemosporida</taxon>
        <taxon>Plasmodiidae</taxon>
        <taxon>Plasmodium</taxon>
        <taxon>Plasmodium (Plasmodium)</taxon>
    </lineage>
</organism>
<accession>A0A1Y1JIJ4</accession>
<dbReference type="RefSeq" id="XP_028543211.1">
    <property type="nucleotide sequence ID" value="XM_028687410.1"/>
</dbReference>
<feature type="coiled-coil region" evidence="1">
    <location>
        <begin position="142"/>
        <end position="169"/>
    </location>
</feature>
<dbReference type="Proteomes" id="UP000195521">
    <property type="component" value="Unassembled WGS sequence"/>
</dbReference>
<evidence type="ECO:0000313" key="6">
    <source>
        <dbReference type="Proteomes" id="UP000195521"/>
    </source>
</evidence>
<feature type="domain" description="CPW-WPC" evidence="4">
    <location>
        <begin position="401"/>
        <end position="461"/>
    </location>
</feature>
<dbReference type="OrthoDB" id="365677at2759"/>
<dbReference type="InterPro" id="IPR006387">
    <property type="entry name" value="CPW_WPC_dom"/>
</dbReference>
<name>A0A1Y1JIJ4_PLAGO</name>
<dbReference type="Pfam" id="PF09717">
    <property type="entry name" value="CPW_WPC"/>
    <property type="match status" value="5"/>
</dbReference>
<dbReference type="SMART" id="SM01099">
    <property type="entry name" value="CPW_WPC"/>
    <property type="match status" value="5"/>
</dbReference>
<protein>
    <submittedName>
        <fullName evidence="5">CPW-WPC family protein</fullName>
    </submittedName>
</protein>
<feature type="domain" description="CPW-WPC" evidence="4">
    <location>
        <begin position="463"/>
        <end position="520"/>
    </location>
</feature>
<dbReference type="OMA" id="YPCINSC"/>
<feature type="region of interest" description="Disordered" evidence="2">
    <location>
        <begin position="65"/>
        <end position="95"/>
    </location>
</feature>
<feature type="domain" description="CPW-WPC" evidence="4">
    <location>
        <begin position="215"/>
        <end position="275"/>
    </location>
</feature>
<feature type="compositionally biased region" description="Basic and acidic residues" evidence="2">
    <location>
        <begin position="78"/>
        <end position="95"/>
    </location>
</feature>
<proteinExistence type="predicted"/>
<keyword evidence="3" id="KW-0732">Signal</keyword>
<feature type="domain" description="CPW-WPC" evidence="4">
    <location>
        <begin position="277"/>
        <end position="338"/>
    </location>
</feature>
<feature type="chain" id="PRO_5013050382" evidence="3">
    <location>
        <begin position="26"/>
        <end position="557"/>
    </location>
</feature>
<dbReference type="PROSITE" id="PS51257">
    <property type="entry name" value="PROKAR_LIPOPROTEIN"/>
    <property type="match status" value="1"/>
</dbReference>
<comment type="caution">
    <text evidence="5">The sequence shown here is derived from an EMBL/GenBank/DDBJ whole genome shotgun (WGS) entry which is preliminary data.</text>
</comment>
<reference evidence="6" key="1">
    <citation type="submission" date="2017-04" db="EMBL/GenBank/DDBJ databases">
        <title>Plasmodium gonderi genome.</title>
        <authorList>
            <person name="Arisue N."/>
            <person name="Honma H."/>
            <person name="Kawai S."/>
            <person name="Tougan T."/>
            <person name="Tanabe K."/>
            <person name="Horii T."/>
        </authorList>
    </citation>
    <scope>NUCLEOTIDE SEQUENCE [LARGE SCALE GENOMIC DNA]</scope>
    <source>
        <strain evidence="6">ATCC 30045</strain>
    </source>
</reference>
<evidence type="ECO:0000259" key="4">
    <source>
        <dbReference type="SMART" id="SM01099"/>
    </source>
</evidence>
<sequence length="557" mass="64560">MKKRLKLVFISLCVVALSCPGKLYARVKESLKESLKVSPKDPMQSQIKISKYNFASLRKKLHIENQEQVKGKSGAETNEPRKENEGKDEKEFTHVQTKTGEEKLTIEKEYEKCINMIENEFKDKKVKGDLKIKEELEMLCLKKREEDEVEEKKLEREKLKKEMELKTNGNVKLQSDWRVQEEHRKKEIISNLGLSNNLDISLEILSESLSEVKNCMRNYSEACPLNWKISENNKNVCNAPDSYIGPCGRQMSNDIDVSEKIEKEKTCSIFWPCDYACTQDFENSVCPLGWVMGKSGDYCISPDGYTGSCLKKIKFINMSSKEKSIYSNLCDIRWPCKQKCTHDYSVLCPDGWVEGSDGYCFATSNYKGNCEKKIYLKHLDDVMKQMYEHKCQFNYPCINSCEKNYDDICPKLWIPINDKECAPTEYYNGNCKDNYIFVGKNMEEEKKEFEKFCHVSYACLKKCDRDYSFNCPIGWGETISFCLAPSSYQYNCDRMMKKNMNQWEKIQISKKCLVFWPCSNYEILLKNLLHNNISPSDYLSVVNGPVDDATGAVIHPS</sequence>
<feature type="signal peptide" evidence="3">
    <location>
        <begin position="1"/>
        <end position="25"/>
    </location>
</feature>
<keyword evidence="1" id="KW-0175">Coiled coil</keyword>
<keyword evidence="6" id="KW-1185">Reference proteome</keyword>
<feature type="domain" description="CPW-WPC" evidence="4">
    <location>
        <begin position="340"/>
        <end position="399"/>
    </location>
</feature>
<dbReference type="GeneID" id="39747337"/>
<evidence type="ECO:0000256" key="2">
    <source>
        <dbReference type="SAM" id="MobiDB-lite"/>
    </source>
</evidence>
<evidence type="ECO:0000256" key="3">
    <source>
        <dbReference type="SAM" id="SignalP"/>
    </source>
</evidence>